<feature type="compositionally biased region" description="Basic and acidic residues" evidence="1">
    <location>
        <begin position="113"/>
        <end position="122"/>
    </location>
</feature>
<accession>A0A1Z5J6U3</accession>
<reference evidence="3 4" key="1">
    <citation type="journal article" date="2015" name="Plant Cell">
        <title>Oil accumulation by the oleaginous diatom Fistulifera solaris as revealed by the genome and transcriptome.</title>
        <authorList>
            <person name="Tanaka T."/>
            <person name="Maeda Y."/>
            <person name="Veluchamy A."/>
            <person name="Tanaka M."/>
            <person name="Abida H."/>
            <person name="Marechal E."/>
            <person name="Bowler C."/>
            <person name="Muto M."/>
            <person name="Sunaga Y."/>
            <person name="Tanaka M."/>
            <person name="Yoshino T."/>
            <person name="Taniguchi T."/>
            <person name="Fukuda Y."/>
            <person name="Nemoto M."/>
            <person name="Matsumoto M."/>
            <person name="Wong P.S."/>
            <person name="Aburatani S."/>
            <person name="Fujibuchi W."/>
        </authorList>
    </citation>
    <scope>NUCLEOTIDE SEQUENCE [LARGE SCALE GENOMIC DNA]</scope>
    <source>
        <strain evidence="3 4">JPCC DA0580</strain>
    </source>
</reference>
<name>A0A1Z5J6U3_FISSO</name>
<keyword evidence="4" id="KW-1185">Reference proteome</keyword>
<proteinExistence type="predicted"/>
<dbReference type="Proteomes" id="UP000198406">
    <property type="component" value="Unassembled WGS sequence"/>
</dbReference>
<keyword evidence="2" id="KW-0812">Transmembrane</keyword>
<feature type="region of interest" description="Disordered" evidence="1">
    <location>
        <begin position="677"/>
        <end position="699"/>
    </location>
</feature>
<keyword evidence="2" id="KW-0472">Membrane</keyword>
<dbReference type="InterPro" id="IPR051144">
    <property type="entry name" value="Formin_homology_domain"/>
</dbReference>
<feature type="compositionally biased region" description="Low complexity" evidence="1">
    <location>
        <begin position="630"/>
        <end position="642"/>
    </location>
</feature>
<feature type="region of interest" description="Disordered" evidence="1">
    <location>
        <begin position="1"/>
        <end position="287"/>
    </location>
</feature>
<feature type="compositionally biased region" description="Basic and acidic residues" evidence="1">
    <location>
        <begin position="139"/>
        <end position="251"/>
    </location>
</feature>
<feature type="compositionally biased region" description="Basic and acidic residues" evidence="1">
    <location>
        <begin position="39"/>
        <end position="51"/>
    </location>
</feature>
<evidence type="ECO:0000313" key="4">
    <source>
        <dbReference type="Proteomes" id="UP000198406"/>
    </source>
</evidence>
<evidence type="ECO:0000256" key="1">
    <source>
        <dbReference type="SAM" id="MobiDB-lite"/>
    </source>
</evidence>
<feature type="compositionally biased region" description="Acidic residues" evidence="1">
    <location>
        <begin position="269"/>
        <end position="280"/>
    </location>
</feature>
<gene>
    <name evidence="3" type="ORF">FisN_19Lh110</name>
</gene>
<feature type="compositionally biased region" description="Low complexity" evidence="1">
    <location>
        <begin position="598"/>
        <end position="612"/>
    </location>
</feature>
<feature type="compositionally biased region" description="Polar residues" evidence="1">
    <location>
        <begin position="340"/>
        <end position="354"/>
    </location>
</feature>
<evidence type="ECO:0000256" key="2">
    <source>
        <dbReference type="SAM" id="Phobius"/>
    </source>
</evidence>
<dbReference type="OrthoDB" id="56478at2759"/>
<dbReference type="InParanoid" id="A0A1Z5J6U3"/>
<sequence>MKPGLKPATISPPASPPLNRGVAQLGTKMSPPLPTSTNKNDKPGFQPKEKSPPLSNPFLKKQDTAPPKHNGLGMLTPKKAEADGDSSDEDDILGPSPGALGKINSKVPPTGKLSKELSKDNSSKVTGSPPSERSMAKGSVDDDKNEKSKKSSSSKQEKKKESKDKKEKKEKKEKEKKEKKIKKDEDDGERDKSKNKSEIEQKGKTEEVGSKVDRRPSLIGDKSRAVDLEGGHEGDKIRGEDDASSKEEKRRGFLGRLFAPQKAEPPVVVDEDDDAPEDADPVVNTKKNSGRFSVFRKKSQKPEPTDDDIEIEFVPNDEEEETAITDKAVLHHAPQMESAPPSTDIENPASIDQNSGKEHQRQKLDDQFKWVRLYFALLIFAILIVGSTVGTAFWGMKIYTDKHGDSELSTDSGPPPTLEGNECDYDDNILLEFRILFDSKPEQTGFSLRDAPPFSSGIWVMEPGTFRSFSQFQKKNTLRICLSDKLNYTFEIEDMFGDGMVSEFGATSVYGRWELAFNEHLVASYNGDCYANATSEGESLSHFTNGTLSFCGRYCTCSFTIGVNETKGGCVEECQDPPAPTSRPPAEEPEGTDPPSETTGPAGASTTAPSAAIADGGSTSPPTIASLDGTSTSPPTAVAGSSTPPPTAAAAGGGGLLTLAPSAAGAISTIVPTAAATAAQTVPGGTEPPLVLGRSRGDP</sequence>
<feature type="region of interest" description="Disordered" evidence="1">
    <location>
        <begin position="334"/>
        <end position="360"/>
    </location>
</feature>
<dbReference type="PANTHER" id="PTHR45733">
    <property type="entry name" value="FORMIN-J"/>
    <property type="match status" value="1"/>
</dbReference>
<organism evidence="3 4">
    <name type="scientific">Fistulifera solaris</name>
    <name type="common">Oleaginous diatom</name>
    <dbReference type="NCBI Taxonomy" id="1519565"/>
    <lineage>
        <taxon>Eukaryota</taxon>
        <taxon>Sar</taxon>
        <taxon>Stramenopiles</taxon>
        <taxon>Ochrophyta</taxon>
        <taxon>Bacillariophyta</taxon>
        <taxon>Bacillariophyceae</taxon>
        <taxon>Bacillariophycidae</taxon>
        <taxon>Naviculales</taxon>
        <taxon>Naviculaceae</taxon>
        <taxon>Fistulifera</taxon>
    </lineage>
</organism>
<protein>
    <submittedName>
        <fullName evidence="3">Uncharacterized protein</fullName>
    </submittedName>
</protein>
<feature type="transmembrane region" description="Helical" evidence="2">
    <location>
        <begin position="373"/>
        <end position="396"/>
    </location>
</feature>
<feature type="region of interest" description="Disordered" evidence="1">
    <location>
        <begin position="574"/>
        <end position="655"/>
    </location>
</feature>
<feature type="compositionally biased region" description="Acidic residues" evidence="1">
    <location>
        <begin position="83"/>
        <end position="92"/>
    </location>
</feature>
<dbReference type="AlphaFoldDB" id="A0A1Z5J6U3"/>
<dbReference type="EMBL" id="BDSP01000011">
    <property type="protein sequence ID" value="GAX09646.1"/>
    <property type="molecule type" value="Genomic_DNA"/>
</dbReference>
<keyword evidence="2" id="KW-1133">Transmembrane helix</keyword>
<evidence type="ECO:0000313" key="3">
    <source>
        <dbReference type="EMBL" id="GAX09646.1"/>
    </source>
</evidence>
<comment type="caution">
    <text evidence="3">The sequence shown here is derived from an EMBL/GenBank/DDBJ whole genome shotgun (WGS) entry which is preliminary data.</text>
</comment>